<dbReference type="RefSeq" id="WP_386831647.1">
    <property type="nucleotide sequence ID" value="NZ_JBHUNP010000001.1"/>
</dbReference>
<evidence type="ECO:0000313" key="2">
    <source>
        <dbReference type="EMBL" id="MFD2646761.1"/>
    </source>
</evidence>
<evidence type="ECO:0000313" key="3">
    <source>
        <dbReference type="Proteomes" id="UP001597521"/>
    </source>
</evidence>
<protein>
    <submittedName>
        <fullName evidence="2">SIR2 family protein</fullName>
    </submittedName>
</protein>
<dbReference type="Gene3D" id="3.40.50.1220">
    <property type="entry name" value="TPP-binding domain"/>
    <property type="match status" value="1"/>
</dbReference>
<dbReference type="InterPro" id="IPR029035">
    <property type="entry name" value="DHS-like_NAD/FAD-binding_dom"/>
</dbReference>
<feature type="transmembrane region" description="Helical" evidence="1">
    <location>
        <begin position="34"/>
        <end position="54"/>
    </location>
</feature>
<reference evidence="3" key="1">
    <citation type="journal article" date="2019" name="Int. J. Syst. Evol. Microbiol.">
        <title>The Global Catalogue of Microorganisms (GCM) 10K type strain sequencing project: providing services to taxonomists for standard genome sequencing and annotation.</title>
        <authorList>
            <consortium name="The Broad Institute Genomics Platform"/>
            <consortium name="The Broad Institute Genome Sequencing Center for Infectious Disease"/>
            <person name="Wu L."/>
            <person name="Ma J."/>
        </authorList>
    </citation>
    <scope>NUCLEOTIDE SEQUENCE [LARGE SCALE GENOMIC DNA]</scope>
    <source>
        <strain evidence="3">CCM 7427</strain>
    </source>
</reference>
<keyword evidence="1" id="KW-0812">Transmembrane</keyword>
<keyword evidence="1" id="KW-0472">Membrane</keyword>
<dbReference type="SUPFAM" id="SSF52467">
    <property type="entry name" value="DHS-like NAD/FAD-binding domain"/>
    <property type="match status" value="1"/>
</dbReference>
<gene>
    <name evidence="2" type="ORF">ACFSX5_03025</name>
</gene>
<dbReference type="PIRSF" id="PIRSF033541">
    <property type="entry name" value="ORF25P_Sir2"/>
    <property type="match status" value="1"/>
</dbReference>
<keyword evidence="3" id="KW-1185">Reference proteome</keyword>
<comment type="caution">
    <text evidence="2">The sequence shown here is derived from an EMBL/GenBank/DDBJ whole genome shotgun (WGS) entry which is preliminary data.</text>
</comment>
<evidence type="ECO:0000256" key="1">
    <source>
        <dbReference type="SAM" id="Phobius"/>
    </source>
</evidence>
<dbReference type="Pfam" id="PF13289">
    <property type="entry name" value="SIR2_2"/>
    <property type="match status" value="1"/>
</dbReference>
<sequence>MRRRGQAKVYETAAQGLARSDVDELAAAIRSRNAILFVGAGVSMSVGLPSWATLVRHMADELRLPQETLEGITYQTLAEYHRLQAGSIGPLRSWMDRQWHVSRDKVRDSRLHNLIVELDFPIIYTTNYDRNLEVAFQLHGQDYDRITNARDIAAAREAVTQIVKFHGDFDDDASLVLAETDYFSRLSFEAPLDVKFRADALGRTILFIGYSMSDINIRLLLHRLWQSWAQSGHERDRPPSFVFMSPSNPIQEAVLGHWGLRVLNGAGDDPEAALGNFLETLLERVRAT</sequence>
<dbReference type="CDD" id="cd01406">
    <property type="entry name" value="SIR2-like"/>
    <property type="match status" value="1"/>
</dbReference>
<accession>A0ABW5QGW4</accession>
<dbReference type="EMBL" id="JBHUNP010000001">
    <property type="protein sequence ID" value="MFD2646761.1"/>
    <property type="molecule type" value="Genomic_DNA"/>
</dbReference>
<keyword evidence="1" id="KW-1133">Transmembrane helix</keyword>
<dbReference type="Proteomes" id="UP001597521">
    <property type="component" value="Unassembled WGS sequence"/>
</dbReference>
<name>A0ABW5QGW4_9HYPH</name>
<organism evidence="2 3">
    <name type="scientific">Devosia albogilva</name>
    <dbReference type="NCBI Taxonomy" id="429726"/>
    <lineage>
        <taxon>Bacteria</taxon>
        <taxon>Pseudomonadati</taxon>
        <taxon>Pseudomonadota</taxon>
        <taxon>Alphaproteobacteria</taxon>
        <taxon>Hyphomicrobiales</taxon>
        <taxon>Devosiaceae</taxon>
        <taxon>Devosia</taxon>
    </lineage>
</organism>
<proteinExistence type="predicted"/>
<dbReference type="InterPro" id="IPR014583">
    <property type="entry name" value="Uncharacterised_Sir2-like"/>
</dbReference>